<dbReference type="EC" id="2.5.1.39" evidence="11 12"/>
<dbReference type="PANTHER" id="PTHR11048:SF28">
    <property type="entry name" value="4-HYDROXYBENZOATE POLYPRENYLTRANSFERASE, MITOCHONDRIAL"/>
    <property type="match status" value="1"/>
</dbReference>
<evidence type="ECO:0000256" key="5">
    <source>
        <dbReference type="ARBA" id="ARBA00022519"/>
    </source>
</evidence>
<keyword evidence="11" id="KW-0460">Magnesium</keyword>
<comment type="pathway">
    <text evidence="11">Cofactor biosynthesis; ubiquinone biosynthesis.</text>
</comment>
<dbReference type="GO" id="GO:0008412">
    <property type="term" value="F:4-hydroxybenzoate polyprenyltransferase activity"/>
    <property type="evidence" value="ECO:0007669"/>
    <property type="project" value="UniProtKB-UniRule"/>
</dbReference>
<keyword evidence="7 11" id="KW-0831">Ubiquinone biosynthesis</keyword>
<dbReference type="EMBL" id="CP102480">
    <property type="protein sequence ID" value="UUX51970.1"/>
    <property type="molecule type" value="Genomic_DNA"/>
</dbReference>
<gene>
    <name evidence="11 13" type="primary">ubiA</name>
    <name evidence="13" type="ORF">NUH88_09750</name>
</gene>
<dbReference type="FunFam" id="1.10.357.140:FF:000003">
    <property type="entry name" value="4-hydroxybenzoate polyprenyltransferase, mitochondrial"/>
    <property type="match status" value="1"/>
</dbReference>
<comment type="similarity">
    <text evidence="3 11">Belongs to the UbiA prenyltransferase family.</text>
</comment>
<dbReference type="InterPro" id="IPR000537">
    <property type="entry name" value="UbiA_prenyltransferase"/>
</dbReference>
<dbReference type="InterPro" id="IPR039653">
    <property type="entry name" value="Prenyltransferase"/>
</dbReference>
<comment type="cofactor">
    <cofactor evidence="1 11">
        <name>Mg(2+)</name>
        <dbReference type="ChEBI" id="CHEBI:18420"/>
    </cofactor>
</comment>
<dbReference type="GO" id="GO:0006744">
    <property type="term" value="P:ubiquinone biosynthetic process"/>
    <property type="evidence" value="ECO:0007669"/>
    <property type="project" value="UniProtKB-UniRule"/>
</dbReference>
<feature type="transmembrane region" description="Helical" evidence="11">
    <location>
        <begin position="234"/>
        <end position="260"/>
    </location>
</feature>
<protein>
    <recommendedName>
        <fullName evidence="11 12">4-hydroxybenzoate octaprenyltransferase</fullName>
        <ecNumber evidence="11 12">2.5.1.39</ecNumber>
    </recommendedName>
    <alternativeName>
        <fullName evidence="11">4-HB polyprenyltransferase</fullName>
    </alternativeName>
</protein>
<dbReference type="Gene3D" id="1.10.357.140">
    <property type="entry name" value="UbiA prenyltransferase"/>
    <property type="match status" value="1"/>
</dbReference>
<dbReference type="FunFam" id="1.20.120.1780:FF:000001">
    <property type="entry name" value="4-hydroxybenzoate octaprenyltransferase"/>
    <property type="match status" value="1"/>
</dbReference>
<evidence type="ECO:0000256" key="10">
    <source>
        <dbReference type="ARBA" id="ARBA00023136"/>
    </source>
</evidence>
<evidence type="ECO:0000256" key="1">
    <source>
        <dbReference type="ARBA" id="ARBA00001946"/>
    </source>
</evidence>
<evidence type="ECO:0000256" key="2">
    <source>
        <dbReference type="ARBA" id="ARBA00004141"/>
    </source>
</evidence>
<dbReference type="InterPro" id="IPR044878">
    <property type="entry name" value="UbiA_sf"/>
</dbReference>
<sequence>MTASDIARNDWVDRLLPTGLRPYARLMRLDRPIGTWLLLLPCWWGLALGWQATDKALPVLDLIWLYILFSLGATIMRGAGCTINDLWDRDFDRQVARTVERPIANGDLSVRQALAFLVLQLGAGLLILLQLNRTCWLLGVLVLVLVVTYPLFKRVTYWPQFVLGLTFNWGALMGWAAVTGDIQLANSVLYVAGIVWTLGYDTIYAHQDKEDDVLIGVKSSALALGERTVPFLWAVYPLTLAGIAMSGALVGLGWPFYLLLGAAGAQLLWQIRTIDIDDPKGCLLRFRSNRYFGWIVTLAILLG</sequence>
<evidence type="ECO:0000256" key="9">
    <source>
        <dbReference type="ARBA" id="ARBA00022989"/>
    </source>
</evidence>
<dbReference type="CDD" id="cd13959">
    <property type="entry name" value="PT_UbiA_COQ2"/>
    <property type="match status" value="1"/>
</dbReference>
<dbReference type="AlphaFoldDB" id="A0A9J7AYV5"/>
<keyword evidence="8 11" id="KW-0812">Transmembrane</keyword>
<dbReference type="RefSeq" id="WP_257771761.1">
    <property type="nucleotide sequence ID" value="NZ_CP102480.1"/>
</dbReference>
<evidence type="ECO:0000313" key="14">
    <source>
        <dbReference type="Proteomes" id="UP001060336"/>
    </source>
</evidence>
<accession>A0A9J7AYV5</accession>
<dbReference type="Pfam" id="PF01040">
    <property type="entry name" value="UbiA"/>
    <property type="match status" value="1"/>
</dbReference>
<keyword evidence="14" id="KW-1185">Reference proteome</keyword>
<evidence type="ECO:0000256" key="12">
    <source>
        <dbReference type="NCBIfam" id="TIGR01474"/>
    </source>
</evidence>
<comment type="catalytic activity">
    <reaction evidence="11">
        <text>all-trans-octaprenyl diphosphate + 4-hydroxybenzoate = 4-hydroxy-3-(all-trans-octaprenyl)benzoate + diphosphate</text>
        <dbReference type="Rhea" id="RHEA:27782"/>
        <dbReference type="ChEBI" id="CHEBI:1617"/>
        <dbReference type="ChEBI" id="CHEBI:17879"/>
        <dbReference type="ChEBI" id="CHEBI:33019"/>
        <dbReference type="ChEBI" id="CHEBI:57711"/>
        <dbReference type="EC" id="2.5.1.39"/>
    </reaction>
</comment>
<dbReference type="PROSITE" id="PS00943">
    <property type="entry name" value="UBIA"/>
    <property type="match status" value="1"/>
</dbReference>
<feature type="transmembrane region" description="Helical" evidence="11">
    <location>
        <begin position="63"/>
        <end position="87"/>
    </location>
</feature>
<evidence type="ECO:0000256" key="3">
    <source>
        <dbReference type="ARBA" id="ARBA00005985"/>
    </source>
</evidence>
<dbReference type="InterPro" id="IPR030470">
    <property type="entry name" value="UbiA_prenylTrfase_CS"/>
</dbReference>
<organism evidence="13 14">
    <name type="scientific">Nisaea acidiphila</name>
    <dbReference type="NCBI Taxonomy" id="1862145"/>
    <lineage>
        <taxon>Bacteria</taxon>
        <taxon>Pseudomonadati</taxon>
        <taxon>Pseudomonadota</taxon>
        <taxon>Alphaproteobacteria</taxon>
        <taxon>Rhodospirillales</taxon>
        <taxon>Thalassobaculaceae</taxon>
        <taxon>Nisaea</taxon>
    </lineage>
</organism>
<feature type="transmembrane region" description="Helical" evidence="11">
    <location>
        <begin position="33"/>
        <end position="51"/>
    </location>
</feature>
<evidence type="ECO:0000313" key="13">
    <source>
        <dbReference type="EMBL" id="UUX51970.1"/>
    </source>
</evidence>
<keyword evidence="10 11" id="KW-0472">Membrane</keyword>
<dbReference type="GO" id="GO:0005886">
    <property type="term" value="C:plasma membrane"/>
    <property type="evidence" value="ECO:0007669"/>
    <property type="project" value="UniProtKB-SubCell"/>
</dbReference>
<evidence type="ECO:0000256" key="4">
    <source>
        <dbReference type="ARBA" id="ARBA00022475"/>
    </source>
</evidence>
<dbReference type="PANTHER" id="PTHR11048">
    <property type="entry name" value="PRENYLTRANSFERASES"/>
    <property type="match status" value="1"/>
</dbReference>
<keyword evidence="6 11" id="KW-0808">Transferase</keyword>
<comment type="function">
    <text evidence="11">Catalyzes the prenylation of para-hydroxybenzoate (PHB) with an all-trans polyprenyl group. Mediates the second step in the final reaction sequence of ubiquinone-8 (UQ-8) biosynthesis, which is the condensation of the polyisoprenoid side chain with PHB, generating the first membrane-bound Q intermediate 3-octaprenyl-4-hydroxybenzoate.</text>
</comment>
<keyword evidence="9 11" id="KW-1133">Transmembrane helix</keyword>
<dbReference type="Gene3D" id="1.20.120.1780">
    <property type="entry name" value="UbiA prenyltransferase"/>
    <property type="match status" value="1"/>
</dbReference>
<comment type="subcellular location">
    <subcellularLocation>
        <location evidence="11">Cell inner membrane</location>
        <topology evidence="11">Multi-pass membrane protein</topology>
    </subcellularLocation>
    <subcellularLocation>
        <location evidence="2">Membrane</location>
        <topology evidence="2">Multi-pass membrane protein</topology>
    </subcellularLocation>
</comment>
<dbReference type="HAMAP" id="MF_01635">
    <property type="entry name" value="UbiA"/>
    <property type="match status" value="1"/>
</dbReference>
<dbReference type="KEGG" id="naci:NUH88_09750"/>
<reference evidence="13" key="1">
    <citation type="submission" date="2022-08" db="EMBL/GenBank/DDBJ databases">
        <title>Nisaea acidiphila sp. nov., isolated from a marine algal debris and emended description of the genus Nisaea Urios et al. 2008.</title>
        <authorList>
            <person name="Kwon K."/>
        </authorList>
    </citation>
    <scope>NUCLEOTIDE SEQUENCE</scope>
    <source>
        <strain evidence="13">MEBiC11861</strain>
    </source>
</reference>
<feature type="transmembrane region" description="Helical" evidence="11">
    <location>
        <begin position="135"/>
        <end position="152"/>
    </location>
</feature>
<evidence type="ECO:0000256" key="7">
    <source>
        <dbReference type="ARBA" id="ARBA00022688"/>
    </source>
</evidence>
<dbReference type="Proteomes" id="UP001060336">
    <property type="component" value="Chromosome"/>
</dbReference>
<keyword evidence="5 11" id="KW-0997">Cell inner membrane</keyword>
<dbReference type="InterPro" id="IPR006370">
    <property type="entry name" value="HB_polyprenyltransferase-like"/>
</dbReference>
<evidence type="ECO:0000256" key="8">
    <source>
        <dbReference type="ARBA" id="ARBA00022692"/>
    </source>
</evidence>
<name>A0A9J7AYV5_9PROT</name>
<keyword evidence="4 11" id="KW-1003">Cell membrane</keyword>
<proteinExistence type="inferred from homology"/>
<dbReference type="NCBIfam" id="TIGR01474">
    <property type="entry name" value="ubiA_proteo"/>
    <property type="match status" value="1"/>
</dbReference>
<evidence type="ECO:0000256" key="11">
    <source>
        <dbReference type="HAMAP-Rule" id="MF_01635"/>
    </source>
</evidence>
<evidence type="ECO:0000256" key="6">
    <source>
        <dbReference type="ARBA" id="ARBA00022679"/>
    </source>
</evidence>
<feature type="transmembrane region" description="Helical" evidence="11">
    <location>
        <begin position="161"/>
        <end position="178"/>
    </location>
</feature>